<evidence type="ECO:0000313" key="3">
    <source>
        <dbReference type="Proteomes" id="UP000294155"/>
    </source>
</evidence>
<evidence type="ECO:0008006" key="4">
    <source>
        <dbReference type="Google" id="ProtNLM"/>
    </source>
</evidence>
<accession>A0A4Q5LAG3</accession>
<keyword evidence="3" id="KW-1185">Reference proteome</keyword>
<keyword evidence="1" id="KW-0732">Signal</keyword>
<dbReference type="AlphaFoldDB" id="A0A4Q5LAG3"/>
<gene>
    <name evidence="2" type="ORF">EWM57_15330</name>
</gene>
<organism evidence="2 3">
    <name type="scientific">Hymenobacter persicinus</name>
    <dbReference type="NCBI Taxonomy" id="2025506"/>
    <lineage>
        <taxon>Bacteria</taxon>
        <taxon>Pseudomonadati</taxon>
        <taxon>Bacteroidota</taxon>
        <taxon>Cytophagia</taxon>
        <taxon>Cytophagales</taxon>
        <taxon>Hymenobacteraceae</taxon>
        <taxon>Hymenobacter</taxon>
    </lineage>
</organism>
<protein>
    <recommendedName>
        <fullName evidence="4">DUF4468 domain-containing protein</fullName>
    </recommendedName>
</protein>
<evidence type="ECO:0000313" key="2">
    <source>
        <dbReference type="EMBL" id="RYU78097.1"/>
    </source>
</evidence>
<feature type="signal peptide" evidence="1">
    <location>
        <begin position="1"/>
        <end position="21"/>
    </location>
</feature>
<dbReference type="RefSeq" id="WP_129922037.1">
    <property type="nucleotide sequence ID" value="NZ_SEWE01000035.1"/>
</dbReference>
<feature type="chain" id="PRO_5020250571" description="DUF4468 domain-containing protein" evidence="1">
    <location>
        <begin position="22"/>
        <end position="168"/>
    </location>
</feature>
<dbReference type="Proteomes" id="UP000294155">
    <property type="component" value="Unassembled WGS sequence"/>
</dbReference>
<name>A0A4Q5LAG3_9BACT</name>
<reference evidence="2 3" key="1">
    <citation type="submission" date="2019-02" db="EMBL/GenBank/DDBJ databases">
        <title>Bacterial novel species isolated from soil.</title>
        <authorList>
            <person name="Jung H.-Y."/>
        </authorList>
    </citation>
    <scope>NUCLEOTIDE SEQUENCE [LARGE SCALE GENOMIC DNA]</scope>
    <source>
        <strain evidence="2 3">1-3-3-3</strain>
    </source>
</reference>
<dbReference type="EMBL" id="SEWE01000035">
    <property type="protein sequence ID" value="RYU78097.1"/>
    <property type="molecule type" value="Genomic_DNA"/>
</dbReference>
<proteinExistence type="predicted"/>
<evidence type="ECO:0000256" key="1">
    <source>
        <dbReference type="SAM" id="SignalP"/>
    </source>
</evidence>
<sequence length="168" mass="18528">MKIRFLLVLAAGLFGAGNARAQVSAAENQALAKQLAQLMRNPSKPKQDVYLTLRGCHAEQVIRDRDADVQMSKPLAVSFGNGTSGWAVKMDNGVFEMKMAFEWADVTSLTYAPDTDDDGRKHYQITIKKSKKGSNTSFDLPLYTTNEATVKDVVRRLEKVRRSCGGAN</sequence>
<dbReference type="OrthoDB" id="883131at2"/>
<comment type="caution">
    <text evidence="2">The sequence shown here is derived from an EMBL/GenBank/DDBJ whole genome shotgun (WGS) entry which is preliminary data.</text>
</comment>